<keyword evidence="2" id="KW-1185">Reference proteome</keyword>
<proteinExistence type="predicted"/>
<organism evidence="1 2">
    <name type="scientific">Gulo gulo</name>
    <name type="common">Wolverine</name>
    <name type="synonym">Gluton</name>
    <dbReference type="NCBI Taxonomy" id="48420"/>
    <lineage>
        <taxon>Eukaryota</taxon>
        <taxon>Metazoa</taxon>
        <taxon>Chordata</taxon>
        <taxon>Craniata</taxon>
        <taxon>Vertebrata</taxon>
        <taxon>Euteleostomi</taxon>
        <taxon>Mammalia</taxon>
        <taxon>Eutheria</taxon>
        <taxon>Laurasiatheria</taxon>
        <taxon>Carnivora</taxon>
        <taxon>Caniformia</taxon>
        <taxon>Musteloidea</taxon>
        <taxon>Mustelidae</taxon>
        <taxon>Guloninae</taxon>
        <taxon>Gulo</taxon>
    </lineage>
</organism>
<sequence length="19" mass="2258">MAKIKVQDLCEKKKLLKQL</sequence>
<name>A0A9X9Q2N3_GULGU</name>
<evidence type="ECO:0000313" key="2">
    <source>
        <dbReference type="Proteomes" id="UP000269945"/>
    </source>
</evidence>
<dbReference type="EMBL" id="CYRY02025109">
    <property type="protein sequence ID" value="VCW98314.1"/>
    <property type="molecule type" value="Genomic_DNA"/>
</dbReference>
<dbReference type="Proteomes" id="UP000269945">
    <property type="component" value="Unassembled WGS sequence"/>
</dbReference>
<gene>
    <name evidence="1" type="ORF">BN2614_LOCUS9</name>
</gene>
<accession>A0A9X9Q2N3</accession>
<protein>
    <submittedName>
        <fullName evidence="1">Uncharacterized protein</fullName>
    </submittedName>
</protein>
<dbReference type="AlphaFoldDB" id="A0A9X9Q2N3"/>
<evidence type="ECO:0000313" key="1">
    <source>
        <dbReference type="EMBL" id="VCW98314.1"/>
    </source>
</evidence>
<reference evidence="1 2" key="1">
    <citation type="submission" date="2018-10" db="EMBL/GenBank/DDBJ databases">
        <authorList>
            <person name="Ekblom R."/>
            <person name="Jareborg N."/>
        </authorList>
    </citation>
    <scope>NUCLEOTIDE SEQUENCE [LARGE SCALE GENOMIC DNA]</scope>
    <source>
        <tissue evidence="1">Muscle</tissue>
    </source>
</reference>
<comment type="caution">
    <text evidence="1">The sequence shown here is derived from an EMBL/GenBank/DDBJ whole genome shotgun (WGS) entry which is preliminary data.</text>
</comment>